<dbReference type="SMART" id="SM00247">
    <property type="entry name" value="XTALbg"/>
    <property type="match status" value="1"/>
</dbReference>
<dbReference type="Gene3D" id="2.30.30.40">
    <property type="entry name" value="SH3 Domains"/>
    <property type="match status" value="1"/>
</dbReference>
<dbReference type="Proteomes" id="UP000825799">
    <property type="component" value="Chromosome"/>
</dbReference>
<dbReference type="InterPro" id="IPR001064">
    <property type="entry name" value="Beta/gamma_crystallin"/>
</dbReference>
<dbReference type="Pfam" id="PF03995">
    <property type="entry name" value="Inhibitor_I36"/>
    <property type="match status" value="1"/>
</dbReference>
<evidence type="ECO:0000313" key="4">
    <source>
        <dbReference type="EMBL" id="QYO78884.1"/>
    </source>
</evidence>
<evidence type="ECO:0000256" key="1">
    <source>
        <dbReference type="ARBA" id="ARBA00009646"/>
    </source>
</evidence>
<dbReference type="SMART" id="SM00287">
    <property type="entry name" value="SH3b"/>
    <property type="match status" value="1"/>
</dbReference>
<gene>
    <name evidence="4" type="ORF">K1X15_10260</name>
</gene>
<keyword evidence="5" id="KW-1185">Reference proteome</keyword>
<dbReference type="InterPro" id="IPR003646">
    <property type="entry name" value="SH3-like_bac-type"/>
</dbReference>
<dbReference type="EMBL" id="CP080590">
    <property type="protein sequence ID" value="QYO78884.1"/>
    <property type="molecule type" value="Genomic_DNA"/>
</dbReference>
<dbReference type="PROSITE" id="PS51781">
    <property type="entry name" value="SH3B"/>
    <property type="match status" value="1"/>
</dbReference>
<evidence type="ECO:0000259" key="3">
    <source>
        <dbReference type="PROSITE" id="PS51781"/>
    </source>
</evidence>
<dbReference type="Gene3D" id="2.60.20.10">
    <property type="entry name" value="Crystallins"/>
    <property type="match status" value="1"/>
</dbReference>
<name>A0ABX8WJ18_9HYPH</name>
<proteinExistence type="inferred from homology"/>
<dbReference type="Pfam" id="PF08239">
    <property type="entry name" value="SH3_3"/>
    <property type="match status" value="1"/>
</dbReference>
<protein>
    <submittedName>
        <fullName evidence="4">SH3 domain-containing protein</fullName>
    </submittedName>
</protein>
<comment type="similarity">
    <text evidence="1">Belongs to the beta/gamma-crystallin family.</text>
</comment>
<dbReference type="InterPro" id="IPR011024">
    <property type="entry name" value="G_crystallin-like"/>
</dbReference>
<feature type="domain" description="SH3b" evidence="3">
    <location>
        <begin position="1"/>
        <end position="62"/>
    </location>
</feature>
<accession>A0ABX8WJ18</accession>
<evidence type="ECO:0000256" key="2">
    <source>
        <dbReference type="ARBA" id="ARBA00022737"/>
    </source>
</evidence>
<organism evidence="4 5">
    <name type="scientific">Devosia salina</name>
    <dbReference type="NCBI Taxonomy" id="2860336"/>
    <lineage>
        <taxon>Bacteria</taxon>
        <taxon>Pseudomonadati</taxon>
        <taxon>Pseudomonadota</taxon>
        <taxon>Alphaproteobacteria</taxon>
        <taxon>Hyphomicrobiales</taxon>
        <taxon>Devosiaceae</taxon>
        <taxon>Devosia</taxon>
    </lineage>
</organism>
<dbReference type="SUPFAM" id="SSF49695">
    <property type="entry name" value="gamma-Crystallin-like"/>
    <property type="match status" value="1"/>
</dbReference>
<keyword evidence="2" id="KW-0677">Repeat</keyword>
<evidence type="ECO:0000313" key="5">
    <source>
        <dbReference type="Proteomes" id="UP000825799"/>
    </source>
</evidence>
<sequence length="183" mass="19707">MSAEATASVNVRSGPGVQYPVLDTLSPGETVDIDHCVNSGWCYVLKSGPDGWVSGRYLTNEDALTSGTAPRPDVSLSFSIEGFSFSFGDGGFSIDPAPSSSTARVCFYEDVNFRGDGFCLRPGQNLRSLGDWNDEISSIDVRAGAEALVCEHVRYAGRCVLVSRDIRDLGRRGNDQISSIKVR</sequence>
<reference evidence="4 5" key="1">
    <citation type="submission" date="2021-08" db="EMBL/GenBank/DDBJ databases">
        <title>Devosia salina sp. nov., isolated from the South China Sea sediment.</title>
        <authorList>
            <person name="Zhou Z."/>
        </authorList>
    </citation>
    <scope>NUCLEOTIDE SEQUENCE [LARGE SCALE GENOMIC DNA]</scope>
    <source>
        <strain evidence="4 5">SCS-3</strain>
    </source>
</reference>